<dbReference type="PANTHER" id="PTHR46532">
    <property type="entry name" value="MALE FERTILITY FACTOR KL5"/>
    <property type="match status" value="1"/>
</dbReference>
<dbReference type="Proteomes" id="UP001529510">
    <property type="component" value="Unassembled WGS sequence"/>
</dbReference>
<protein>
    <recommendedName>
        <fullName evidence="3">Dynein heavy chain</fullName>
    </recommendedName>
</protein>
<gene>
    <name evidence="1" type="ORF">M9458_033127</name>
</gene>
<reference evidence="1 2" key="1">
    <citation type="submission" date="2024-05" db="EMBL/GenBank/DDBJ databases">
        <title>Genome sequencing and assembly of Indian major carp, Cirrhinus mrigala (Hamilton, 1822).</title>
        <authorList>
            <person name="Mohindra V."/>
            <person name="Chowdhury L.M."/>
            <person name="Lal K."/>
            <person name="Jena J.K."/>
        </authorList>
    </citation>
    <scope>NUCLEOTIDE SEQUENCE [LARGE SCALE GENOMIC DNA]</scope>
    <source>
        <strain evidence="1">CM1030</strain>
        <tissue evidence="1">Blood</tissue>
    </source>
</reference>
<dbReference type="Gene3D" id="1.20.920.60">
    <property type="match status" value="1"/>
</dbReference>
<evidence type="ECO:0000313" key="1">
    <source>
        <dbReference type="EMBL" id="KAL0172816.1"/>
    </source>
</evidence>
<dbReference type="InterPro" id="IPR026983">
    <property type="entry name" value="DHC"/>
</dbReference>
<dbReference type="EMBL" id="JAMKFB020000016">
    <property type="protein sequence ID" value="KAL0172816.1"/>
    <property type="molecule type" value="Genomic_DNA"/>
</dbReference>
<name>A0ABD0PJ63_CIRMR</name>
<accession>A0ABD0PJ63</accession>
<keyword evidence="2" id="KW-1185">Reference proteome</keyword>
<organism evidence="1 2">
    <name type="scientific">Cirrhinus mrigala</name>
    <name type="common">Mrigala</name>
    <dbReference type="NCBI Taxonomy" id="683832"/>
    <lineage>
        <taxon>Eukaryota</taxon>
        <taxon>Metazoa</taxon>
        <taxon>Chordata</taxon>
        <taxon>Craniata</taxon>
        <taxon>Vertebrata</taxon>
        <taxon>Euteleostomi</taxon>
        <taxon>Actinopterygii</taxon>
        <taxon>Neopterygii</taxon>
        <taxon>Teleostei</taxon>
        <taxon>Ostariophysi</taxon>
        <taxon>Cypriniformes</taxon>
        <taxon>Cyprinidae</taxon>
        <taxon>Labeoninae</taxon>
        <taxon>Labeonini</taxon>
        <taxon>Cirrhinus</taxon>
    </lineage>
</organism>
<evidence type="ECO:0008006" key="3">
    <source>
        <dbReference type="Google" id="ProtNLM"/>
    </source>
</evidence>
<feature type="non-terminal residue" evidence="1">
    <location>
        <position position="60"/>
    </location>
</feature>
<dbReference type="PANTHER" id="PTHR46532:SF13">
    <property type="entry name" value="CYTOPLASMIC DYNEIN 1 HEAVY CHAIN 1"/>
    <property type="match status" value="1"/>
</dbReference>
<evidence type="ECO:0000313" key="2">
    <source>
        <dbReference type="Proteomes" id="UP001529510"/>
    </source>
</evidence>
<sequence length="60" mass="6758">QFPKDTINEEVVELLSPYFDMADYNIETAKRVCGNVAGLCSWTKAMAAFFSINKEVLPLK</sequence>
<dbReference type="AlphaFoldDB" id="A0ABD0PJ63"/>
<comment type="caution">
    <text evidence="1">The sequence shown here is derived from an EMBL/GenBank/DDBJ whole genome shotgun (WGS) entry which is preliminary data.</text>
</comment>
<proteinExistence type="predicted"/>
<feature type="non-terminal residue" evidence="1">
    <location>
        <position position="1"/>
    </location>
</feature>